<feature type="compositionally biased region" description="Basic residues" evidence="1">
    <location>
        <begin position="203"/>
        <end position="212"/>
    </location>
</feature>
<reference evidence="2" key="1">
    <citation type="submission" date="2020-06" db="EMBL/GenBank/DDBJ databases">
        <title>Draft genome of Bugula neritina, a colonial animal packing powerful symbionts and potential medicines.</title>
        <authorList>
            <person name="Rayko M."/>
        </authorList>
    </citation>
    <scope>NUCLEOTIDE SEQUENCE [LARGE SCALE GENOMIC DNA]</scope>
    <source>
        <strain evidence="2">Kwan_BN1</strain>
    </source>
</reference>
<dbReference type="OrthoDB" id="2101380at2759"/>
<evidence type="ECO:0000313" key="3">
    <source>
        <dbReference type="Proteomes" id="UP000593567"/>
    </source>
</evidence>
<feature type="region of interest" description="Disordered" evidence="1">
    <location>
        <begin position="100"/>
        <end position="149"/>
    </location>
</feature>
<sequence length="338" mass="38994">MSPTQLRLSLRDTQDASRSRQSFQSNNNRLQRSRSRSLSPVRSGRVTSPYRSHSPPRYHTRYSSRQSDYSSDGSLELELNDSSFKEKMYRENSKLATWSTHPVHLRETTKPDALRNSVRMSRRRSRSPSPYGSSLRGTRVSSSPLPLSSRLARDTDSRLYEEFPVTSVESLAKDNFPVTMSAYKIDHVEPPMSRSMASSPPPKHLRPKSPHKWRVDGKVNDQIRGIDYADFDSTYVDNITKMYSLSDVAPSIAAGTVHMISPYASDLAQLRLSRLKIEEDHLLEAKRLAEIERLRGPQKQWYALKTPDFHYEAHKNNELINNEKRWEKSLDYRKSMMS</sequence>
<proteinExistence type="predicted"/>
<organism evidence="2 3">
    <name type="scientific">Bugula neritina</name>
    <name type="common">Brown bryozoan</name>
    <name type="synonym">Sertularia neritina</name>
    <dbReference type="NCBI Taxonomy" id="10212"/>
    <lineage>
        <taxon>Eukaryota</taxon>
        <taxon>Metazoa</taxon>
        <taxon>Spiralia</taxon>
        <taxon>Lophotrochozoa</taxon>
        <taxon>Bryozoa</taxon>
        <taxon>Gymnolaemata</taxon>
        <taxon>Cheilostomatida</taxon>
        <taxon>Flustrina</taxon>
        <taxon>Buguloidea</taxon>
        <taxon>Bugulidae</taxon>
        <taxon>Bugula</taxon>
    </lineage>
</organism>
<feature type="region of interest" description="Disordered" evidence="1">
    <location>
        <begin position="191"/>
        <end position="212"/>
    </location>
</feature>
<feature type="compositionally biased region" description="Basic and acidic residues" evidence="1">
    <location>
        <begin position="9"/>
        <end position="18"/>
    </location>
</feature>
<comment type="caution">
    <text evidence="2">The sequence shown here is derived from an EMBL/GenBank/DDBJ whole genome shotgun (WGS) entry which is preliminary data.</text>
</comment>
<feature type="compositionally biased region" description="Basic and acidic residues" evidence="1">
    <location>
        <begin position="104"/>
        <end position="113"/>
    </location>
</feature>
<dbReference type="AlphaFoldDB" id="A0A7J7IVK5"/>
<protein>
    <submittedName>
        <fullName evidence="2">Uncharacterized protein</fullName>
    </submittedName>
</protein>
<gene>
    <name evidence="2" type="ORF">EB796_023828</name>
</gene>
<evidence type="ECO:0000256" key="1">
    <source>
        <dbReference type="SAM" id="MobiDB-lite"/>
    </source>
</evidence>
<dbReference type="Proteomes" id="UP000593567">
    <property type="component" value="Unassembled WGS sequence"/>
</dbReference>
<feature type="region of interest" description="Disordered" evidence="1">
    <location>
        <begin position="1"/>
        <end position="75"/>
    </location>
</feature>
<keyword evidence="3" id="KW-1185">Reference proteome</keyword>
<name>A0A7J7IVK5_BUGNE</name>
<feature type="compositionally biased region" description="Low complexity" evidence="1">
    <location>
        <begin position="63"/>
        <end position="74"/>
    </location>
</feature>
<evidence type="ECO:0000313" key="2">
    <source>
        <dbReference type="EMBL" id="KAF6017845.1"/>
    </source>
</evidence>
<feature type="compositionally biased region" description="Low complexity" evidence="1">
    <location>
        <begin position="127"/>
        <end position="149"/>
    </location>
</feature>
<dbReference type="EMBL" id="VXIV02003354">
    <property type="protein sequence ID" value="KAF6017845.1"/>
    <property type="molecule type" value="Genomic_DNA"/>
</dbReference>
<accession>A0A7J7IVK5</accession>
<feature type="compositionally biased region" description="Low complexity" evidence="1">
    <location>
        <begin position="19"/>
        <end position="45"/>
    </location>
</feature>